<proteinExistence type="predicted"/>
<reference evidence="1 2" key="1">
    <citation type="submission" date="2018-06" db="EMBL/GenBank/DDBJ databases">
        <title>Comparative genomics reveals the genomic features of Rhizophagus irregularis, R. cerebriforme, R. diaphanum and Gigaspora rosea, and their symbiotic lifestyle signature.</title>
        <authorList>
            <person name="Morin E."/>
            <person name="San Clemente H."/>
            <person name="Chen E.C.H."/>
            <person name="De La Providencia I."/>
            <person name="Hainaut M."/>
            <person name="Kuo A."/>
            <person name="Kohler A."/>
            <person name="Murat C."/>
            <person name="Tang N."/>
            <person name="Roy S."/>
            <person name="Loubradou J."/>
            <person name="Henrissat B."/>
            <person name="Grigoriev I.V."/>
            <person name="Corradi N."/>
            <person name="Roux C."/>
            <person name="Martin F.M."/>
        </authorList>
    </citation>
    <scope>NUCLEOTIDE SEQUENCE [LARGE SCALE GENOMIC DNA]</scope>
    <source>
        <strain evidence="1 2">DAOM 194757</strain>
    </source>
</reference>
<evidence type="ECO:0000313" key="1">
    <source>
        <dbReference type="EMBL" id="RIB21587.1"/>
    </source>
</evidence>
<evidence type="ECO:0000313" key="2">
    <source>
        <dbReference type="Proteomes" id="UP000266673"/>
    </source>
</evidence>
<dbReference type="EMBL" id="QKWP01000352">
    <property type="protein sequence ID" value="RIB21587.1"/>
    <property type="molecule type" value="Genomic_DNA"/>
</dbReference>
<dbReference type="Proteomes" id="UP000266673">
    <property type="component" value="Unassembled WGS sequence"/>
</dbReference>
<keyword evidence="2" id="KW-1185">Reference proteome</keyword>
<sequence length="93" mass="10481">MENDLEYYYAMMEDDSEYYHDDFIIEAAGNSVASSEASCLPEATKSSIQPASHISTPLKDKKKMTVNENSEEIRVCKVVDEDGKKCGTEYKNL</sequence>
<name>A0A397VJT0_9GLOM</name>
<dbReference type="AlphaFoldDB" id="A0A397VJT0"/>
<dbReference type="OrthoDB" id="2475042at2759"/>
<comment type="caution">
    <text evidence="1">The sequence shown here is derived from an EMBL/GenBank/DDBJ whole genome shotgun (WGS) entry which is preliminary data.</text>
</comment>
<protein>
    <submittedName>
        <fullName evidence="1">Uncharacterized protein</fullName>
    </submittedName>
</protein>
<gene>
    <name evidence="1" type="ORF">C2G38_2176169</name>
</gene>
<organism evidence="1 2">
    <name type="scientific">Gigaspora rosea</name>
    <dbReference type="NCBI Taxonomy" id="44941"/>
    <lineage>
        <taxon>Eukaryota</taxon>
        <taxon>Fungi</taxon>
        <taxon>Fungi incertae sedis</taxon>
        <taxon>Mucoromycota</taxon>
        <taxon>Glomeromycotina</taxon>
        <taxon>Glomeromycetes</taxon>
        <taxon>Diversisporales</taxon>
        <taxon>Gigasporaceae</taxon>
        <taxon>Gigaspora</taxon>
    </lineage>
</organism>
<accession>A0A397VJT0</accession>